<feature type="region of interest" description="Disordered" evidence="1">
    <location>
        <begin position="902"/>
        <end position="963"/>
    </location>
</feature>
<sequence length="1183" mass="120065">MAAWDELPAAGGLGECAALVRSAEALRFSAPELAVQLARRALSLGAVGPVPGAAGSMSDAAGATSGAAGSMSGATGRAGASATDHAVGQDTGESVRLSMRAHAVLAAGLVRLSHYVDAVEPAFVALSLAESGGATELAASVRLDLAACAREVGEPLLGCAVLRPVLEAAWLEPSVRAIALGRLVGCTAHVGRRDDVEDALAEAERLLATDDALSQDASRMERARLLVRGAAYHRWYGDTEDAVEAAREGLGQLNRLHGRRPETDRLRAQLVLELVCALLDEGEPGEAEAASVALLADPVRATSAAAVGQLMLAVSTRVHLPSGRVERGRGLLDQAVWVADRYGLDGLLVDALAAVSDLDERAGRTSDALEALRTARAAEQRRLRATARAARQILAVVGAAEDWDAAAATALLRATATSLARPQLSSVRAMPQPAAPEPKTETDTATGLLNQEGLFRRLRAVRNGERPVALTLVRLGETGTRTNFDLAALAGRVRDLAPDDAELARSDGSELAVLLPHTTRDQAEEFAETVRKTALESNWLPQANARSISTGVGQSNPDAPAVDANALLTAARHALEPVDELESPRRRPGERTQPVHATAMTAEALSELEDVGDTLRIGRSIISSLSIPAGSGGKRRAPTGTHPTAPPDHTAHPDPAPDRTPDAPAARAPAAHRAPDQNSAAPGAGEHAVDQVPGSSGKRSGAHHAAGRSGAGTSAAEGLAANQPGAHRAAGWSTADTSAEGLAANHMSGSTGDAGGPRSGSGWDVGQGAEEAAANRLTAHQSTGAATVEGHVAQRTGESTAAWSGSHQAPRGDGAERTGAGAAAGGPADAAGGTAPSPTEQQGSTSARHAAPVARPDSLPGAPPAAAHSSAIGETSASSATGENPALSVTGEHSVLSAIGENSASSVTGENLASSAGEATTEPRAVGETGGYRPLISFDTEPEQERAEPGGTSASSGYRSSYEETRAELARLMSVLESGSVPDIPAQTAGGGAAEAASDTGDNRDTGDTGGNRGISDNRDTGEDAGSPWAGGRWSFSPVGEGASAGSDDELGTPRTEADEVPAPRRHGSPGDRPEAVGLAGDRPEVVGLAGDHTGAVTSGGTGGRDIGAGENAGDAPGRRERRAERSAGSSTISGLFAEALAAYQEPGDEPAPAGGDAEGSSFDRLFDWRYQSPESGRHRSPE</sequence>
<organism evidence="3 4">
    <name type="scientific">Actinophytocola gossypii</name>
    <dbReference type="NCBI Taxonomy" id="2812003"/>
    <lineage>
        <taxon>Bacteria</taxon>
        <taxon>Bacillati</taxon>
        <taxon>Actinomycetota</taxon>
        <taxon>Actinomycetes</taxon>
        <taxon>Pseudonocardiales</taxon>
        <taxon>Pseudonocardiaceae</taxon>
    </lineage>
</organism>
<proteinExistence type="predicted"/>
<feature type="compositionally biased region" description="Low complexity" evidence="1">
    <location>
        <begin position="662"/>
        <end position="672"/>
    </location>
</feature>
<feature type="compositionally biased region" description="Polar residues" evidence="1">
    <location>
        <begin position="902"/>
        <end position="918"/>
    </location>
</feature>
<dbReference type="PROSITE" id="PS50887">
    <property type="entry name" value="GGDEF"/>
    <property type="match status" value="1"/>
</dbReference>
<protein>
    <submittedName>
        <fullName evidence="3">Diguanylate cyclase</fullName>
    </submittedName>
</protein>
<comment type="caution">
    <text evidence="3">The sequence shown here is derived from an EMBL/GenBank/DDBJ whole genome shotgun (WGS) entry which is preliminary data.</text>
</comment>
<evidence type="ECO:0000313" key="3">
    <source>
        <dbReference type="EMBL" id="MCT2586875.1"/>
    </source>
</evidence>
<feature type="compositionally biased region" description="Low complexity" evidence="1">
    <location>
        <begin position="817"/>
        <end position="836"/>
    </location>
</feature>
<feature type="compositionally biased region" description="Polar residues" evidence="1">
    <location>
        <begin position="837"/>
        <end position="847"/>
    </location>
</feature>
<dbReference type="RefSeq" id="WP_260194740.1">
    <property type="nucleotide sequence ID" value="NZ_JAFFZE010000022.1"/>
</dbReference>
<feature type="region of interest" description="Disordered" evidence="1">
    <location>
        <begin position="576"/>
        <end position="596"/>
    </location>
</feature>
<feature type="compositionally biased region" description="Gly residues" evidence="1">
    <location>
        <begin position="1098"/>
        <end position="1107"/>
    </location>
</feature>
<feature type="compositionally biased region" description="Low complexity" evidence="1">
    <location>
        <begin position="58"/>
        <end position="84"/>
    </location>
</feature>
<feature type="compositionally biased region" description="Gly residues" evidence="1">
    <location>
        <begin position="752"/>
        <end position="765"/>
    </location>
</feature>
<feature type="compositionally biased region" description="Polar residues" evidence="1">
    <location>
        <begin position="798"/>
        <end position="807"/>
    </location>
</feature>
<evidence type="ECO:0000256" key="1">
    <source>
        <dbReference type="SAM" id="MobiDB-lite"/>
    </source>
</evidence>
<feature type="region of interest" description="Disordered" evidence="1">
    <location>
        <begin position="981"/>
        <end position="1183"/>
    </location>
</feature>
<feature type="domain" description="GGDEF" evidence="2">
    <location>
        <begin position="466"/>
        <end position="591"/>
    </location>
</feature>
<dbReference type="SUPFAM" id="SSF55073">
    <property type="entry name" value="Nucleotide cyclase"/>
    <property type="match status" value="1"/>
</dbReference>
<dbReference type="InterPro" id="IPR000160">
    <property type="entry name" value="GGDEF_dom"/>
</dbReference>
<dbReference type="InterPro" id="IPR029787">
    <property type="entry name" value="Nucleotide_cyclase"/>
</dbReference>
<feature type="region of interest" description="Disordered" evidence="1">
    <location>
        <begin position="424"/>
        <end position="443"/>
    </location>
</feature>
<feature type="region of interest" description="Disordered" evidence="1">
    <location>
        <begin position="798"/>
        <end position="887"/>
    </location>
</feature>
<feature type="region of interest" description="Disordered" evidence="1">
    <location>
        <begin position="58"/>
        <end position="87"/>
    </location>
</feature>
<reference evidence="3 4" key="1">
    <citation type="submission" date="2021-02" db="EMBL/GenBank/DDBJ databases">
        <title>Actinophytocola xerophila sp. nov., isolated from soil of cotton cropping field.</title>
        <authorList>
            <person name="Huang R."/>
            <person name="Chen X."/>
            <person name="Ge X."/>
            <person name="Liu W."/>
        </authorList>
    </citation>
    <scope>NUCLEOTIDE SEQUENCE [LARGE SCALE GENOMIC DNA]</scope>
    <source>
        <strain evidence="3 4">S1-96</strain>
    </source>
</reference>
<feature type="region of interest" description="Disordered" evidence="1">
    <location>
        <begin position="625"/>
        <end position="766"/>
    </location>
</feature>
<keyword evidence="4" id="KW-1185">Reference proteome</keyword>
<evidence type="ECO:0000259" key="2">
    <source>
        <dbReference type="PROSITE" id="PS50887"/>
    </source>
</evidence>
<accession>A0ABT2JG90</accession>
<feature type="compositionally biased region" description="Basic and acidic residues" evidence="1">
    <location>
        <begin position="649"/>
        <end position="661"/>
    </location>
</feature>
<dbReference type="InterPro" id="IPR043128">
    <property type="entry name" value="Rev_trsase/Diguanyl_cyclase"/>
</dbReference>
<feature type="compositionally biased region" description="Basic and acidic residues" evidence="1">
    <location>
        <begin position="1117"/>
        <end position="1126"/>
    </location>
</feature>
<evidence type="ECO:0000313" key="4">
    <source>
        <dbReference type="Proteomes" id="UP001156441"/>
    </source>
</evidence>
<gene>
    <name evidence="3" type="ORF">JT362_27510</name>
</gene>
<feature type="compositionally biased region" description="Low complexity" evidence="1">
    <location>
        <begin position="707"/>
        <end position="716"/>
    </location>
</feature>
<dbReference type="EMBL" id="JAFFZE010000022">
    <property type="protein sequence ID" value="MCT2586875.1"/>
    <property type="molecule type" value="Genomic_DNA"/>
</dbReference>
<feature type="compositionally biased region" description="Polar residues" evidence="1">
    <location>
        <begin position="872"/>
        <end position="882"/>
    </location>
</feature>
<name>A0ABT2JG90_9PSEU</name>
<feature type="compositionally biased region" description="Low complexity" evidence="1">
    <location>
        <begin position="858"/>
        <end position="871"/>
    </location>
</feature>
<dbReference type="Proteomes" id="UP001156441">
    <property type="component" value="Unassembled WGS sequence"/>
</dbReference>
<dbReference type="Gene3D" id="3.30.70.270">
    <property type="match status" value="1"/>
</dbReference>